<keyword evidence="8 15" id="KW-0812">Transmembrane</keyword>
<dbReference type="InterPro" id="IPR004316">
    <property type="entry name" value="SWEET_rpt"/>
</dbReference>
<evidence type="ECO:0000313" key="17">
    <source>
        <dbReference type="Proteomes" id="UP000031036"/>
    </source>
</evidence>
<evidence type="ECO:0000256" key="11">
    <source>
        <dbReference type="ARBA" id="ARBA00023034"/>
    </source>
</evidence>
<dbReference type="PANTHER" id="PTHR10791">
    <property type="entry name" value="RAG1-ACTIVATING PROTEIN 1"/>
    <property type="match status" value="1"/>
</dbReference>
<reference evidence="16 17" key="1">
    <citation type="submission" date="2014-11" db="EMBL/GenBank/DDBJ databases">
        <title>Genetic blueprint of the zoonotic pathogen Toxocara canis.</title>
        <authorList>
            <person name="Zhu X.-Q."/>
            <person name="Korhonen P.K."/>
            <person name="Cai H."/>
            <person name="Young N.D."/>
            <person name="Nejsum P."/>
            <person name="von Samson-Himmelstjerna G."/>
            <person name="Boag P.R."/>
            <person name="Tan P."/>
            <person name="Li Q."/>
            <person name="Min J."/>
            <person name="Yang Y."/>
            <person name="Wang X."/>
            <person name="Fang X."/>
            <person name="Hall R.S."/>
            <person name="Hofmann A."/>
            <person name="Sternberg P.W."/>
            <person name="Jex A.R."/>
            <person name="Gasser R.B."/>
        </authorList>
    </citation>
    <scope>NUCLEOTIDE SEQUENCE [LARGE SCALE GENOMIC DNA]</scope>
    <source>
        <strain evidence="16">PN_DK_2014</strain>
    </source>
</reference>
<protein>
    <recommendedName>
        <fullName evidence="4">Sugar transporter SWEET1</fullName>
    </recommendedName>
</protein>
<evidence type="ECO:0000256" key="15">
    <source>
        <dbReference type="SAM" id="Phobius"/>
    </source>
</evidence>
<feature type="transmembrane region" description="Helical" evidence="15">
    <location>
        <begin position="43"/>
        <end position="59"/>
    </location>
</feature>
<evidence type="ECO:0000256" key="5">
    <source>
        <dbReference type="ARBA" id="ARBA00022448"/>
    </source>
</evidence>
<dbReference type="AlphaFoldDB" id="A0A0B2W3A2"/>
<accession>A0A0B2W3A2</accession>
<evidence type="ECO:0000256" key="8">
    <source>
        <dbReference type="ARBA" id="ARBA00022692"/>
    </source>
</evidence>
<feature type="transmembrane region" description="Helical" evidence="15">
    <location>
        <begin position="71"/>
        <end position="91"/>
    </location>
</feature>
<dbReference type="GO" id="GO:0000139">
    <property type="term" value="C:Golgi membrane"/>
    <property type="evidence" value="ECO:0007669"/>
    <property type="project" value="UniProtKB-SubCell"/>
</dbReference>
<evidence type="ECO:0000256" key="3">
    <source>
        <dbReference type="ARBA" id="ARBA00007809"/>
    </source>
</evidence>
<feature type="transmembrane region" description="Helical" evidence="15">
    <location>
        <begin position="185"/>
        <end position="208"/>
    </location>
</feature>
<dbReference type="InterPro" id="IPR047664">
    <property type="entry name" value="SWEET"/>
</dbReference>
<evidence type="ECO:0000256" key="2">
    <source>
        <dbReference type="ARBA" id="ARBA00004653"/>
    </source>
</evidence>
<evidence type="ECO:0000256" key="6">
    <source>
        <dbReference type="ARBA" id="ARBA00022475"/>
    </source>
</evidence>
<evidence type="ECO:0000256" key="9">
    <source>
        <dbReference type="ARBA" id="ARBA00022737"/>
    </source>
</evidence>
<comment type="similarity">
    <text evidence="3">Belongs to the SWEET sugar transporter family.</text>
</comment>
<evidence type="ECO:0000313" key="16">
    <source>
        <dbReference type="EMBL" id="KHN87655.1"/>
    </source>
</evidence>
<gene>
    <name evidence="16" type="ORF">Tcan_11309</name>
</gene>
<feature type="transmembrane region" description="Helical" evidence="15">
    <location>
        <begin position="126"/>
        <end position="146"/>
    </location>
</feature>
<sequence>MFLENITVLGVLSVTATISTITLFFCGIPICINIYKRRSTKDISGAPFLMGVLGASYWLRYGLLKMDFAMITVNVTAVTLMAAYLIFYFFYTKPKLMISLEISAVVFMISIMAFLVQIYGHAILHPLGFACMTFNIINFGAPLAGLRVVLRQRSCETLPLPLCIANFAVSSQWCLYGVLIKDIYLIIPNGIGMSLALIQLALFVIFPMKEGRQPLAKRLCGLDCTSRKKDVEAGKGGNAEPMKQPLDATIPLIKTEKLKEGVEVAEKSATKKSWVAETISPKDLTNDSDIKKDSKRADVDEVSLDGSTTTEVTEFAQSRDSALKKTDALTKKNEAEAEGDSKKNNTVAEKKDGSPDGAFERENADAEEKGVITTVDTV</sequence>
<evidence type="ECO:0000256" key="12">
    <source>
        <dbReference type="ARBA" id="ARBA00023136"/>
    </source>
</evidence>
<evidence type="ECO:0000256" key="1">
    <source>
        <dbReference type="ARBA" id="ARBA00004651"/>
    </source>
</evidence>
<evidence type="ECO:0000256" key="4">
    <source>
        <dbReference type="ARBA" id="ARBA00021741"/>
    </source>
</evidence>
<feature type="compositionally biased region" description="Polar residues" evidence="14">
    <location>
        <begin position="305"/>
        <end position="320"/>
    </location>
</feature>
<keyword evidence="7 16" id="KW-0762">Sugar transport</keyword>
<keyword evidence="5" id="KW-0813">Transport</keyword>
<dbReference type="Gene3D" id="1.20.1280.290">
    <property type="match status" value="2"/>
</dbReference>
<keyword evidence="10 15" id="KW-1133">Transmembrane helix</keyword>
<feature type="transmembrane region" description="Helical" evidence="15">
    <location>
        <begin position="98"/>
        <end position="120"/>
    </location>
</feature>
<evidence type="ECO:0000256" key="13">
    <source>
        <dbReference type="ARBA" id="ARBA00055578"/>
    </source>
</evidence>
<dbReference type="FunFam" id="1.20.1280.290:FF:000010">
    <property type="entry name" value="Sugar transporter SWEET"/>
    <property type="match status" value="1"/>
</dbReference>
<dbReference type="STRING" id="6265.A0A0B2W3A2"/>
<comment type="function">
    <text evidence="13">Mediates both low-affinity uptake and efflux of sugar across the membrane.</text>
</comment>
<organism evidence="16 17">
    <name type="scientific">Toxocara canis</name>
    <name type="common">Canine roundworm</name>
    <dbReference type="NCBI Taxonomy" id="6265"/>
    <lineage>
        <taxon>Eukaryota</taxon>
        <taxon>Metazoa</taxon>
        <taxon>Ecdysozoa</taxon>
        <taxon>Nematoda</taxon>
        <taxon>Chromadorea</taxon>
        <taxon>Rhabditida</taxon>
        <taxon>Spirurina</taxon>
        <taxon>Ascaridomorpha</taxon>
        <taxon>Ascaridoidea</taxon>
        <taxon>Toxocaridae</taxon>
        <taxon>Toxocara</taxon>
    </lineage>
</organism>
<evidence type="ECO:0000256" key="14">
    <source>
        <dbReference type="SAM" id="MobiDB-lite"/>
    </source>
</evidence>
<evidence type="ECO:0000256" key="7">
    <source>
        <dbReference type="ARBA" id="ARBA00022597"/>
    </source>
</evidence>
<feature type="transmembrane region" description="Helical" evidence="15">
    <location>
        <begin position="6"/>
        <end position="31"/>
    </location>
</feature>
<feature type="compositionally biased region" description="Basic and acidic residues" evidence="14">
    <location>
        <begin position="284"/>
        <end position="299"/>
    </location>
</feature>
<dbReference type="GO" id="GO:0005886">
    <property type="term" value="C:plasma membrane"/>
    <property type="evidence" value="ECO:0007669"/>
    <property type="project" value="UniProtKB-SubCell"/>
</dbReference>
<feature type="compositionally biased region" description="Basic and acidic residues" evidence="14">
    <location>
        <begin position="321"/>
        <end position="370"/>
    </location>
</feature>
<feature type="region of interest" description="Disordered" evidence="14">
    <location>
        <begin position="283"/>
        <end position="378"/>
    </location>
</feature>
<dbReference type="GO" id="GO:0051119">
    <property type="term" value="F:sugar transmembrane transporter activity"/>
    <property type="evidence" value="ECO:0007669"/>
    <property type="project" value="InterPro"/>
</dbReference>
<proteinExistence type="inferred from homology"/>
<evidence type="ECO:0000256" key="10">
    <source>
        <dbReference type="ARBA" id="ARBA00022989"/>
    </source>
</evidence>
<keyword evidence="6" id="KW-1003">Cell membrane</keyword>
<dbReference type="EMBL" id="JPKZ01000385">
    <property type="protein sequence ID" value="KHN87655.1"/>
    <property type="molecule type" value="Genomic_DNA"/>
</dbReference>
<keyword evidence="17" id="KW-1185">Reference proteome</keyword>
<comment type="caution">
    <text evidence="16">The sequence shown here is derived from an EMBL/GenBank/DDBJ whole genome shotgun (WGS) entry which is preliminary data.</text>
</comment>
<name>A0A0B2W3A2_TOXCA</name>
<comment type="subcellular location">
    <subcellularLocation>
        <location evidence="1">Cell membrane</location>
        <topology evidence="1">Multi-pass membrane protein</topology>
    </subcellularLocation>
    <subcellularLocation>
        <location evidence="2">Golgi apparatus membrane</location>
        <topology evidence="2">Multi-pass membrane protein</topology>
    </subcellularLocation>
</comment>
<dbReference type="PANTHER" id="PTHR10791:SF43">
    <property type="entry name" value="SUGAR TRANSPORTER SWEET-RELATED"/>
    <property type="match status" value="1"/>
</dbReference>
<dbReference type="Proteomes" id="UP000031036">
    <property type="component" value="Unassembled WGS sequence"/>
</dbReference>
<dbReference type="Pfam" id="PF03083">
    <property type="entry name" value="MtN3_slv"/>
    <property type="match status" value="2"/>
</dbReference>
<dbReference type="OrthoDB" id="409725at2759"/>
<keyword evidence="11" id="KW-0333">Golgi apparatus</keyword>
<keyword evidence="12 15" id="KW-0472">Membrane</keyword>
<feature type="transmembrane region" description="Helical" evidence="15">
    <location>
        <begin position="158"/>
        <end position="179"/>
    </location>
</feature>
<dbReference type="FunFam" id="1.20.1280.290:FF:000004">
    <property type="entry name" value="Sugar transporter SWEET"/>
    <property type="match status" value="1"/>
</dbReference>
<keyword evidence="9" id="KW-0677">Repeat</keyword>